<reference evidence="1" key="1">
    <citation type="submission" date="2020-08" db="EMBL/GenBank/DDBJ databases">
        <title>Multicomponent nature underlies the extraordinary mechanical properties of spider dragline silk.</title>
        <authorList>
            <person name="Kono N."/>
            <person name="Nakamura H."/>
            <person name="Mori M."/>
            <person name="Yoshida Y."/>
            <person name="Ohtoshi R."/>
            <person name="Malay A.D."/>
            <person name="Moran D.A.P."/>
            <person name="Tomita M."/>
            <person name="Numata K."/>
            <person name="Arakawa K."/>
        </authorList>
    </citation>
    <scope>NUCLEOTIDE SEQUENCE</scope>
</reference>
<organism evidence="1 2">
    <name type="scientific">Trichonephila clavipes</name>
    <name type="common">Golden silk orbweaver</name>
    <name type="synonym">Nephila clavipes</name>
    <dbReference type="NCBI Taxonomy" id="2585209"/>
    <lineage>
        <taxon>Eukaryota</taxon>
        <taxon>Metazoa</taxon>
        <taxon>Ecdysozoa</taxon>
        <taxon>Arthropoda</taxon>
        <taxon>Chelicerata</taxon>
        <taxon>Arachnida</taxon>
        <taxon>Araneae</taxon>
        <taxon>Araneomorphae</taxon>
        <taxon>Entelegynae</taxon>
        <taxon>Araneoidea</taxon>
        <taxon>Nephilidae</taxon>
        <taxon>Trichonephila</taxon>
    </lineage>
</organism>
<name>A0A8X6WDF8_TRICX</name>
<accession>A0A8X6WDF8</accession>
<evidence type="ECO:0000313" key="2">
    <source>
        <dbReference type="Proteomes" id="UP000887159"/>
    </source>
</evidence>
<dbReference type="Proteomes" id="UP000887159">
    <property type="component" value="Unassembled WGS sequence"/>
</dbReference>
<dbReference type="EMBL" id="BMAU01021404">
    <property type="protein sequence ID" value="GFY32740.1"/>
    <property type="molecule type" value="Genomic_DNA"/>
</dbReference>
<protein>
    <submittedName>
        <fullName evidence="1">Uncharacterized protein</fullName>
    </submittedName>
</protein>
<proteinExistence type="predicted"/>
<sequence length="121" mass="13614">MNFVGLGLTMSDKWHLKQQETFGPTDLTSTYSVRTWSFREVVGGKRGGKRVPDHLPGCSPSNLQRNGAKTFFYQNGAQGFSQNDKNTQRRIAEFYEMFPPNSVARCFCLGNLSPLVVYAKV</sequence>
<gene>
    <name evidence="1" type="ORF">TNCV_4638461</name>
</gene>
<dbReference type="AlphaFoldDB" id="A0A8X6WDF8"/>
<evidence type="ECO:0000313" key="1">
    <source>
        <dbReference type="EMBL" id="GFY32740.1"/>
    </source>
</evidence>
<comment type="caution">
    <text evidence="1">The sequence shown here is derived from an EMBL/GenBank/DDBJ whole genome shotgun (WGS) entry which is preliminary data.</text>
</comment>
<keyword evidence="2" id="KW-1185">Reference proteome</keyword>